<dbReference type="Pfam" id="PF01213">
    <property type="entry name" value="CAP_N-CM"/>
    <property type="match status" value="1"/>
</dbReference>
<dbReference type="Gene3D" id="1.25.40.330">
    <property type="entry name" value="Adenylate cyclase-associated CAP, N-terminal domain"/>
    <property type="match status" value="1"/>
</dbReference>
<dbReference type="InterPro" id="IPR001837">
    <property type="entry name" value="Adenylate_cyclase-assoc_CAP"/>
</dbReference>
<dbReference type="SUPFAM" id="SSF69340">
    <property type="entry name" value="C-terminal domain of adenylylcyclase associated protein"/>
    <property type="match status" value="1"/>
</dbReference>
<dbReference type="Gene3D" id="2.160.20.70">
    <property type="match status" value="1"/>
</dbReference>
<evidence type="ECO:0000259" key="4">
    <source>
        <dbReference type="PROSITE" id="PS51329"/>
    </source>
</evidence>
<feature type="compositionally biased region" description="Gly residues" evidence="3">
    <location>
        <begin position="288"/>
        <end position="306"/>
    </location>
</feature>
<keyword evidence="6" id="KW-1185">Reference proteome</keyword>
<dbReference type="PROSITE" id="PS51329">
    <property type="entry name" value="C_CAP_COFACTOR_C"/>
    <property type="match status" value="1"/>
</dbReference>
<dbReference type="Pfam" id="PF21938">
    <property type="entry name" value="CAP_N"/>
    <property type="match status" value="1"/>
</dbReference>
<dbReference type="SUPFAM" id="SSF101278">
    <property type="entry name" value="N-terminal domain of adenylylcyclase associated protein, CAP"/>
    <property type="match status" value="1"/>
</dbReference>
<sequence length="550" mass="55912">MEAALIARLEKAVERLEKLEVNVASKPAASAPSGVPAPAAPSASTPAPAAVGAASALADWDSLMSAHFGPVKALVPHLPQEAQQSMQSFERAFQATRRVLEVAAVAKKPEGPSELQQLLAPVAEAMGEVAAAAEARRVSCPHHLKVLSESAGALNFLAYSGPGCGLSLPRQQVVDSWQAAEFFANKVLMEARGRDENQVAWVRGMKSFMQQLEQLVSRHCATGLRFDPAGLPLQTALLAGPANGPAPAAAAAAPAAPAAPAPRKGAPPPPPPPGPPPKPLTAEELGLAGPGSRSGGGAAAGGGGGGGDMSALFKELSKGEGITSGLRRVTADMKAKNRPDRSGAVPGTTAATAAPASTSSGGAGGRGGQQQPTGTPKLELQGSKWVVEHHVGRGDLQLTNEAPKNSVYVYGCRDCVLQIHGKVNAISLDKCVRVGVVFGEVIAVAEAVNCTSVQLQVTGSVPTLSIEKTDGAQLFVSRRCAADPNFQVVTAKCSAVNVVVIPGGGGEEGAGGQPEEAEPEDPREHAVPEQFISTFQGGKLVTVAAAHSGA</sequence>
<proteinExistence type="inferred from homology"/>
<organism evidence="5 6">
    <name type="scientific">Astrephomene gubernaculifera</name>
    <dbReference type="NCBI Taxonomy" id="47775"/>
    <lineage>
        <taxon>Eukaryota</taxon>
        <taxon>Viridiplantae</taxon>
        <taxon>Chlorophyta</taxon>
        <taxon>core chlorophytes</taxon>
        <taxon>Chlorophyceae</taxon>
        <taxon>CS clade</taxon>
        <taxon>Chlamydomonadales</taxon>
        <taxon>Astrephomenaceae</taxon>
        <taxon>Astrephomene</taxon>
    </lineage>
</organism>
<evidence type="ECO:0000256" key="2">
    <source>
        <dbReference type="RuleBase" id="RU000647"/>
    </source>
</evidence>
<dbReference type="InterPro" id="IPR013912">
    <property type="entry name" value="Adenylate_cyclase-assoc_CAP_C"/>
</dbReference>
<comment type="similarity">
    <text evidence="1 2">Belongs to the CAP family.</text>
</comment>
<feature type="region of interest" description="Disordered" evidence="3">
    <location>
        <begin position="242"/>
        <end position="306"/>
    </location>
</feature>
<gene>
    <name evidence="5" type="ORF">Agub_g12953</name>
</gene>
<dbReference type="InterPro" id="IPR017901">
    <property type="entry name" value="C-CAP_CF_C-like"/>
</dbReference>
<dbReference type="PANTHER" id="PTHR10652">
    <property type="entry name" value="ADENYLYL CYCLASE-ASSOCIATED PROTEIN"/>
    <property type="match status" value="1"/>
</dbReference>
<evidence type="ECO:0000313" key="5">
    <source>
        <dbReference type="EMBL" id="GFR50698.1"/>
    </source>
</evidence>
<protein>
    <recommendedName>
        <fullName evidence="2">Adenylyl cyclase-associated protein</fullName>
    </recommendedName>
</protein>
<accession>A0AAD3DZI3</accession>
<dbReference type="PANTHER" id="PTHR10652:SF0">
    <property type="entry name" value="ADENYLYL CYCLASE-ASSOCIATED PROTEIN"/>
    <property type="match status" value="1"/>
</dbReference>
<feature type="compositionally biased region" description="Low complexity" evidence="3">
    <location>
        <begin position="242"/>
        <end position="256"/>
    </location>
</feature>
<dbReference type="GO" id="GO:0019933">
    <property type="term" value="P:cAMP-mediated signaling"/>
    <property type="evidence" value="ECO:0007669"/>
    <property type="project" value="TreeGrafter"/>
</dbReference>
<feature type="region of interest" description="Disordered" evidence="3">
    <location>
        <begin position="25"/>
        <end position="45"/>
    </location>
</feature>
<feature type="domain" description="C-CAP/cofactor C-like" evidence="4">
    <location>
        <begin position="372"/>
        <end position="527"/>
    </location>
</feature>
<comment type="caution">
    <text evidence="5">The sequence shown here is derived from an EMBL/GenBank/DDBJ whole genome shotgun (WGS) entry which is preliminary data.</text>
</comment>
<dbReference type="AlphaFoldDB" id="A0AAD3DZI3"/>
<dbReference type="GO" id="GO:0008179">
    <property type="term" value="F:adenylate cyclase binding"/>
    <property type="evidence" value="ECO:0007669"/>
    <property type="project" value="TreeGrafter"/>
</dbReference>
<name>A0AAD3DZI3_9CHLO</name>
<dbReference type="InterPro" id="IPR016098">
    <property type="entry name" value="CAP/MinC_C"/>
</dbReference>
<dbReference type="InterPro" id="IPR018106">
    <property type="entry name" value="CAP_CS_N"/>
</dbReference>
<feature type="compositionally biased region" description="Pro residues" evidence="3">
    <location>
        <begin position="257"/>
        <end position="279"/>
    </location>
</feature>
<dbReference type="GO" id="GO:0005737">
    <property type="term" value="C:cytoplasm"/>
    <property type="evidence" value="ECO:0007669"/>
    <property type="project" value="TreeGrafter"/>
</dbReference>
<dbReference type="EMBL" id="BMAR01000040">
    <property type="protein sequence ID" value="GFR50698.1"/>
    <property type="molecule type" value="Genomic_DNA"/>
</dbReference>
<reference evidence="5 6" key="1">
    <citation type="journal article" date="2021" name="Sci. Rep.">
        <title>Genome sequencing of the multicellular alga Astrephomene provides insights into convergent evolution of germ-soma differentiation.</title>
        <authorList>
            <person name="Yamashita S."/>
            <person name="Yamamoto K."/>
            <person name="Matsuzaki R."/>
            <person name="Suzuki S."/>
            <person name="Yamaguchi H."/>
            <person name="Hirooka S."/>
            <person name="Minakuchi Y."/>
            <person name="Miyagishima S."/>
            <person name="Kawachi M."/>
            <person name="Toyoda A."/>
            <person name="Nozaki H."/>
        </authorList>
    </citation>
    <scope>NUCLEOTIDE SEQUENCE [LARGE SCALE GENOMIC DNA]</scope>
    <source>
        <strain evidence="5 6">NIES-4017</strain>
    </source>
</reference>
<dbReference type="InterPro" id="IPR036222">
    <property type="entry name" value="CAP_N_sf"/>
</dbReference>
<dbReference type="InterPro" id="IPR006599">
    <property type="entry name" value="CARP_motif"/>
</dbReference>
<dbReference type="InterPro" id="IPR013992">
    <property type="entry name" value="Adenylate_cyclase-assoc_CAP_N"/>
</dbReference>
<dbReference type="InterPro" id="IPR036223">
    <property type="entry name" value="CAP_C_sf"/>
</dbReference>
<feature type="compositionally biased region" description="Low complexity" evidence="3">
    <location>
        <begin position="342"/>
        <end position="360"/>
    </location>
</feature>
<feature type="region of interest" description="Disordered" evidence="3">
    <location>
        <begin position="324"/>
        <end position="377"/>
    </location>
</feature>
<dbReference type="SMART" id="SM00673">
    <property type="entry name" value="CARP"/>
    <property type="match status" value="2"/>
</dbReference>
<evidence type="ECO:0000313" key="6">
    <source>
        <dbReference type="Proteomes" id="UP001054857"/>
    </source>
</evidence>
<dbReference type="InterPro" id="IPR053950">
    <property type="entry name" value="CAP_N"/>
</dbReference>
<dbReference type="GO" id="GO:0007015">
    <property type="term" value="P:actin filament organization"/>
    <property type="evidence" value="ECO:0007669"/>
    <property type="project" value="TreeGrafter"/>
</dbReference>
<evidence type="ECO:0000256" key="1">
    <source>
        <dbReference type="ARBA" id="ARBA00007659"/>
    </source>
</evidence>
<dbReference type="Proteomes" id="UP001054857">
    <property type="component" value="Unassembled WGS sequence"/>
</dbReference>
<feature type="compositionally biased region" description="Basic and acidic residues" evidence="3">
    <location>
        <begin position="329"/>
        <end position="341"/>
    </location>
</feature>
<dbReference type="PROSITE" id="PS01088">
    <property type="entry name" value="CAP_1"/>
    <property type="match status" value="1"/>
</dbReference>
<dbReference type="GO" id="GO:0003779">
    <property type="term" value="F:actin binding"/>
    <property type="evidence" value="ECO:0007669"/>
    <property type="project" value="InterPro"/>
</dbReference>
<evidence type="ECO:0000256" key="3">
    <source>
        <dbReference type="SAM" id="MobiDB-lite"/>
    </source>
</evidence>
<feature type="region of interest" description="Disordered" evidence="3">
    <location>
        <begin position="505"/>
        <end position="526"/>
    </location>
</feature>
<dbReference type="Pfam" id="PF08603">
    <property type="entry name" value="CAP_C"/>
    <property type="match status" value="1"/>
</dbReference>